<name>A0A388KE21_CHABU</name>
<reference evidence="3 4" key="1">
    <citation type="journal article" date="2018" name="Cell">
        <title>The Chara Genome: Secondary Complexity and Implications for Plant Terrestrialization.</title>
        <authorList>
            <person name="Nishiyama T."/>
            <person name="Sakayama H."/>
            <person name="Vries J.D."/>
            <person name="Buschmann H."/>
            <person name="Saint-Marcoux D."/>
            <person name="Ullrich K.K."/>
            <person name="Haas F.B."/>
            <person name="Vanderstraeten L."/>
            <person name="Becker D."/>
            <person name="Lang D."/>
            <person name="Vosolsobe S."/>
            <person name="Rombauts S."/>
            <person name="Wilhelmsson P.K.I."/>
            <person name="Janitza P."/>
            <person name="Kern R."/>
            <person name="Heyl A."/>
            <person name="Rumpler F."/>
            <person name="Villalobos L.I.A.C."/>
            <person name="Clay J.M."/>
            <person name="Skokan R."/>
            <person name="Toyoda A."/>
            <person name="Suzuki Y."/>
            <person name="Kagoshima H."/>
            <person name="Schijlen E."/>
            <person name="Tajeshwar N."/>
            <person name="Catarino B."/>
            <person name="Hetherington A.J."/>
            <person name="Saltykova A."/>
            <person name="Bonnot C."/>
            <person name="Breuninger H."/>
            <person name="Symeonidi A."/>
            <person name="Radhakrishnan G.V."/>
            <person name="Van Nieuwerburgh F."/>
            <person name="Deforce D."/>
            <person name="Chang C."/>
            <person name="Karol K.G."/>
            <person name="Hedrich R."/>
            <person name="Ulvskov P."/>
            <person name="Glockner G."/>
            <person name="Delwiche C.F."/>
            <person name="Petrasek J."/>
            <person name="Van de Peer Y."/>
            <person name="Friml J."/>
            <person name="Beilby M."/>
            <person name="Dolan L."/>
            <person name="Kohara Y."/>
            <person name="Sugano S."/>
            <person name="Fujiyama A."/>
            <person name="Delaux P.-M."/>
            <person name="Quint M."/>
            <person name="TheiBen G."/>
            <person name="Hagemann M."/>
            <person name="Harholt J."/>
            <person name="Dunand C."/>
            <person name="Zachgo S."/>
            <person name="Langdale J."/>
            <person name="Maumus F."/>
            <person name="Straeten D.V.D."/>
            <person name="Gould S.B."/>
            <person name="Rensing S.A."/>
        </authorList>
    </citation>
    <scope>NUCLEOTIDE SEQUENCE [LARGE SCALE GENOMIC DNA]</scope>
    <source>
        <strain evidence="3 4">S276</strain>
    </source>
</reference>
<dbReference type="PANTHER" id="PTHR31210">
    <property type="entry name" value="OS06G0731900 PROTEIN"/>
    <property type="match status" value="1"/>
</dbReference>
<proteinExistence type="predicted"/>
<accession>A0A388KE21</accession>
<dbReference type="EMBL" id="BFEA01000098">
    <property type="protein sequence ID" value="GBG68299.1"/>
    <property type="molecule type" value="Genomic_DNA"/>
</dbReference>
<feature type="region of interest" description="Disordered" evidence="1">
    <location>
        <begin position="143"/>
        <end position="175"/>
    </location>
</feature>
<dbReference type="Gramene" id="GBG68299">
    <property type="protein sequence ID" value="GBG68299"/>
    <property type="gene ID" value="CBR_g2845"/>
</dbReference>
<gene>
    <name evidence="3" type="ORF">CBR_g2845</name>
</gene>
<dbReference type="InterPro" id="IPR007877">
    <property type="entry name" value="DUF707"/>
</dbReference>
<evidence type="ECO:0000256" key="1">
    <source>
        <dbReference type="SAM" id="MobiDB-lite"/>
    </source>
</evidence>
<dbReference type="Pfam" id="PF05212">
    <property type="entry name" value="DUF707"/>
    <property type="match status" value="1"/>
</dbReference>
<keyword evidence="4" id="KW-1185">Reference proteome</keyword>
<dbReference type="STRING" id="69332.A0A388KE21"/>
<feature type="compositionally biased region" description="Polar residues" evidence="1">
    <location>
        <begin position="161"/>
        <end position="174"/>
    </location>
</feature>
<sequence>MNEPQAGGLQLGLVRVEELPSRSWKVGALTLSRDAILAFLIIFVPFLAALWTWRIEARSFCHLSYIVAKKNGRKLASCTYVLAGMVICMVMLGQLFPKVLDSSGSLAYSKVDDGLLLGSINISVLGNGTAVQSPQVNLGLAESSNATSTGEEGQKVGEANNPETITQGAGQEQKSLGGVVNQMEEETGSGLGHQDGGPIDTVDEVGIVSTVQFRPKRKGRRRRDKKVECITLPVIEIPRTMPSIHKEAERLPPGIIAQTSDLFKRRLWGSPDDDLPMKPIYLFAVAVGLAQIEIVNKMVSKLSNRFTIMLFHYDGHVNDWEALQWPKEAIHIAATKQTKWFDSENH</sequence>
<dbReference type="PANTHER" id="PTHR31210:SF43">
    <property type="entry name" value="STORAGE PROTEIN-RELATED"/>
    <property type="match status" value="1"/>
</dbReference>
<evidence type="ECO:0000313" key="3">
    <source>
        <dbReference type="EMBL" id="GBG68299.1"/>
    </source>
</evidence>
<dbReference type="OrthoDB" id="9985979at2759"/>
<organism evidence="3 4">
    <name type="scientific">Chara braunii</name>
    <name type="common">Braun's stonewort</name>
    <dbReference type="NCBI Taxonomy" id="69332"/>
    <lineage>
        <taxon>Eukaryota</taxon>
        <taxon>Viridiplantae</taxon>
        <taxon>Streptophyta</taxon>
        <taxon>Charophyceae</taxon>
        <taxon>Charales</taxon>
        <taxon>Characeae</taxon>
        <taxon>Chara</taxon>
    </lineage>
</organism>
<dbReference type="Proteomes" id="UP000265515">
    <property type="component" value="Unassembled WGS sequence"/>
</dbReference>
<comment type="caution">
    <text evidence="3">The sequence shown here is derived from an EMBL/GenBank/DDBJ whole genome shotgun (WGS) entry which is preliminary data.</text>
</comment>
<protein>
    <submittedName>
        <fullName evidence="3">Uncharacterized protein</fullName>
    </submittedName>
</protein>
<keyword evidence="2" id="KW-0812">Transmembrane</keyword>
<feature type="transmembrane region" description="Helical" evidence="2">
    <location>
        <begin position="75"/>
        <end position="96"/>
    </location>
</feature>
<evidence type="ECO:0000313" key="4">
    <source>
        <dbReference type="Proteomes" id="UP000265515"/>
    </source>
</evidence>
<keyword evidence="2" id="KW-0472">Membrane</keyword>
<keyword evidence="2" id="KW-1133">Transmembrane helix</keyword>
<feature type="transmembrane region" description="Helical" evidence="2">
    <location>
        <begin position="35"/>
        <end position="54"/>
    </location>
</feature>
<dbReference type="AlphaFoldDB" id="A0A388KE21"/>
<evidence type="ECO:0000256" key="2">
    <source>
        <dbReference type="SAM" id="Phobius"/>
    </source>
</evidence>